<dbReference type="PRINTS" id="PR00681">
    <property type="entry name" value="RIBOSOMALS1"/>
</dbReference>
<keyword evidence="8" id="KW-1185">Reference proteome</keyword>
<evidence type="ECO:0000259" key="6">
    <source>
        <dbReference type="PROSITE" id="PS50126"/>
    </source>
</evidence>
<evidence type="ECO:0000313" key="7">
    <source>
        <dbReference type="EMBL" id="SFI26633.1"/>
    </source>
</evidence>
<feature type="domain" description="S1 motif" evidence="6">
    <location>
        <begin position="341"/>
        <end position="409"/>
    </location>
</feature>
<dbReference type="SUPFAM" id="SSF50249">
    <property type="entry name" value="Nucleic acid-binding proteins"/>
    <property type="match status" value="4"/>
</dbReference>
<feature type="domain" description="S1 motif" evidence="6">
    <location>
        <begin position="175"/>
        <end position="237"/>
    </location>
</feature>
<feature type="compositionally biased region" description="Low complexity" evidence="5">
    <location>
        <begin position="32"/>
        <end position="46"/>
    </location>
</feature>
<comment type="similarity">
    <text evidence="1">Belongs to the bacterial ribosomal protein bS1 family.</text>
</comment>
<accession>A0A1I3GTB9</accession>
<feature type="region of interest" description="Disordered" evidence="5">
    <location>
        <begin position="494"/>
        <end position="550"/>
    </location>
</feature>
<dbReference type="InterPro" id="IPR012340">
    <property type="entry name" value="NA-bd_OB-fold"/>
</dbReference>
<dbReference type="GO" id="GO:0005840">
    <property type="term" value="C:ribosome"/>
    <property type="evidence" value="ECO:0007669"/>
    <property type="project" value="UniProtKB-KW"/>
</dbReference>
<dbReference type="AlphaFoldDB" id="A0A1I3GTB9"/>
<dbReference type="InterPro" id="IPR003029">
    <property type="entry name" value="S1_domain"/>
</dbReference>
<feature type="domain" description="S1 motif" evidence="6">
    <location>
        <begin position="426"/>
        <end position="495"/>
    </location>
</feature>
<dbReference type="EMBL" id="FOQD01000007">
    <property type="protein sequence ID" value="SFI26633.1"/>
    <property type="molecule type" value="Genomic_DNA"/>
</dbReference>
<dbReference type="GO" id="GO:1990904">
    <property type="term" value="C:ribonucleoprotein complex"/>
    <property type="evidence" value="ECO:0007669"/>
    <property type="project" value="UniProtKB-KW"/>
</dbReference>
<dbReference type="Pfam" id="PF00575">
    <property type="entry name" value="S1"/>
    <property type="match status" value="3"/>
</dbReference>
<name>A0A1I3GTB9_9PLAN</name>
<dbReference type="GO" id="GO:0006412">
    <property type="term" value="P:translation"/>
    <property type="evidence" value="ECO:0007669"/>
    <property type="project" value="TreeGrafter"/>
</dbReference>
<dbReference type="GO" id="GO:0003729">
    <property type="term" value="F:mRNA binding"/>
    <property type="evidence" value="ECO:0007669"/>
    <property type="project" value="TreeGrafter"/>
</dbReference>
<protein>
    <submittedName>
        <fullName evidence="7">Small subunit ribosomal protein S1</fullName>
    </submittedName>
</protein>
<reference evidence="8" key="1">
    <citation type="submission" date="2016-10" db="EMBL/GenBank/DDBJ databases">
        <authorList>
            <person name="Varghese N."/>
            <person name="Submissions S."/>
        </authorList>
    </citation>
    <scope>NUCLEOTIDE SEQUENCE [LARGE SCALE GENOMIC DNA]</scope>
    <source>
        <strain evidence="8">DSM 26348</strain>
    </source>
</reference>
<dbReference type="CDD" id="cd04465">
    <property type="entry name" value="S1_RPS1_repeat_ec2_hs2"/>
    <property type="match status" value="1"/>
</dbReference>
<feature type="compositionally biased region" description="Low complexity" evidence="5">
    <location>
        <begin position="81"/>
        <end position="93"/>
    </location>
</feature>
<dbReference type="RefSeq" id="WP_092049942.1">
    <property type="nucleotide sequence ID" value="NZ_FOQD01000007.1"/>
</dbReference>
<feature type="compositionally biased region" description="Polar residues" evidence="5">
    <location>
        <begin position="1"/>
        <end position="10"/>
    </location>
</feature>
<dbReference type="Proteomes" id="UP000199518">
    <property type="component" value="Unassembled WGS sequence"/>
</dbReference>
<feature type="compositionally biased region" description="Pro residues" evidence="5">
    <location>
        <begin position="22"/>
        <end position="31"/>
    </location>
</feature>
<evidence type="ECO:0000256" key="5">
    <source>
        <dbReference type="SAM" id="MobiDB-lite"/>
    </source>
</evidence>
<feature type="domain" description="S1 motif" evidence="6">
    <location>
        <begin position="254"/>
        <end position="320"/>
    </location>
</feature>
<dbReference type="InterPro" id="IPR035104">
    <property type="entry name" value="Ribosomal_protein_S1-like"/>
</dbReference>
<dbReference type="STRING" id="1576369.SAMN05421753_107119"/>
<keyword evidence="2 7" id="KW-0689">Ribosomal protein</keyword>
<dbReference type="InterPro" id="IPR050437">
    <property type="entry name" value="Ribos_protein_bS1-like"/>
</dbReference>
<proteinExistence type="inferred from homology"/>
<dbReference type="PROSITE" id="PS50126">
    <property type="entry name" value="S1"/>
    <property type="match status" value="4"/>
</dbReference>
<sequence>MSTEHNNTQDELPAGVTGSEVPPSPAVPETPSPTAEASPAEPAPVENEAEGEAAPKRKLQLRPTVGPDEARAVPSLGEATGGPVVSSGPVAVPSANDADVEAEIARAVTAVKTATVDPTPPPPPSEPVALPGQEPIEADIAAAIEAAMAGGAAAPAPVDAAAAAPITDIEQLQPGHKLRGVVQGVHGDSVFLDFGLRLSGAVPFRQFDAKAPPAIGDAIDVVFDRIDEAEGLILANRPRGTSQVKGDWDSIAPDQVVECMVNKTNKGGLEVSVSRLRGFIPASQVELGYVADLNPYVGQKLRVKVTEVNPAKRKLVLSRRALLAEEREAQKVDLLNEIKPDQTRTGRVKTIKDYGAFIDLGGMDGFLPVAQMSWVRIEHPNEVLQEGQQIEVKVLSIDREKNRISLGMRQLAPNPWRTAEQKYAKGSNVTGRVTRVEAFGAFVELEPGVEGLVHISELEHRRVKRVTEILNVGDMAEVQVIEVDPKKKRISLSSKALKAKPEPIEKPKDEDQAPGKGQAYERKRKEVLKGGTGDPKKRGGLFGNPHDFTT</sequence>
<dbReference type="Gene3D" id="2.40.50.140">
    <property type="entry name" value="Nucleic acid-binding proteins"/>
    <property type="match status" value="4"/>
</dbReference>
<dbReference type="FunFam" id="2.40.50.140:FF:000103">
    <property type="entry name" value="protein RRP5 homolog"/>
    <property type="match status" value="1"/>
</dbReference>
<evidence type="ECO:0000313" key="8">
    <source>
        <dbReference type="Proteomes" id="UP000199518"/>
    </source>
</evidence>
<dbReference type="OrthoDB" id="9804077at2"/>
<dbReference type="PANTHER" id="PTHR10724">
    <property type="entry name" value="30S RIBOSOMAL PROTEIN S1"/>
    <property type="match status" value="1"/>
</dbReference>
<evidence type="ECO:0000256" key="1">
    <source>
        <dbReference type="ARBA" id="ARBA00006767"/>
    </source>
</evidence>
<organism evidence="7 8">
    <name type="scientific">Planctomicrobium piriforme</name>
    <dbReference type="NCBI Taxonomy" id="1576369"/>
    <lineage>
        <taxon>Bacteria</taxon>
        <taxon>Pseudomonadati</taxon>
        <taxon>Planctomycetota</taxon>
        <taxon>Planctomycetia</taxon>
        <taxon>Planctomycetales</taxon>
        <taxon>Planctomycetaceae</taxon>
        <taxon>Planctomicrobium</taxon>
    </lineage>
</organism>
<dbReference type="PANTHER" id="PTHR10724:SF7">
    <property type="entry name" value="SMALL RIBOSOMAL SUBUNIT PROTEIN BS1C"/>
    <property type="match status" value="1"/>
</dbReference>
<gene>
    <name evidence="7" type="ORF">SAMN05421753_107119</name>
</gene>
<dbReference type="CDD" id="cd05688">
    <property type="entry name" value="S1_RPS1_repeat_ec3"/>
    <property type="match status" value="1"/>
</dbReference>
<dbReference type="GO" id="GO:0003735">
    <property type="term" value="F:structural constituent of ribosome"/>
    <property type="evidence" value="ECO:0007669"/>
    <property type="project" value="TreeGrafter"/>
</dbReference>
<feature type="region of interest" description="Disordered" evidence="5">
    <location>
        <begin position="1"/>
        <end position="93"/>
    </location>
</feature>
<evidence type="ECO:0000256" key="2">
    <source>
        <dbReference type="ARBA" id="ARBA00022980"/>
    </source>
</evidence>
<keyword evidence="3" id="KW-0687">Ribonucleoprotein</keyword>
<comment type="function">
    <text evidence="4">Binds mRNA; thus facilitating recognition of the initiation point. It is needed to translate mRNA with a short Shine-Dalgarno (SD) purine-rich sequence.</text>
</comment>
<evidence type="ECO:0000256" key="4">
    <source>
        <dbReference type="ARBA" id="ARBA00025604"/>
    </source>
</evidence>
<dbReference type="SMART" id="SM00316">
    <property type="entry name" value="S1"/>
    <property type="match status" value="4"/>
</dbReference>
<feature type="compositionally biased region" description="Basic and acidic residues" evidence="5">
    <location>
        <begin position="499"/>
        <end position="528"/>
    </location>
</feature>
<evidence type="ECO:0000256" key="3">
    <source>
        <dbReference type="ARBA" id="ARBA00023274"/>
    </source>
</evidence>